<keyword evidence="1" id="KW-1185">Reference proteome</keyword>
<proteinExistence type="predicted"/>
<evidence type="ECO:0000313" key="1">
    <source>
        <dbReference type="Proteomes" id="UP000887563"/>
    </source>
</evidence>
<dbReference type="WBParaSite" id="Minc3s09713g43470">
    <property type="protein sequence ID" value="Minc3s09713g43470"/>
    <property type="gene ID" value="Minc3s09713g43470"/>
</dbReference>
<organism evidence="1 3">
    <name type="scientific">Meloidogyne incognita</name>
    <name type="common">Southern root-knot nematode worm</name>
    <name type="synonym">Oxyuris incognita</name>
    <dbReference type="NCBI Taxonomy" id="6306"/>
    <lineage>
        <taxon>Eukaryota</taxon>
        <taxon>Metazoa</taxon>
        <taxon>Ecdysozoa</taxon>
        <taxon>Nematoda</taxon>
        <taxon>Chromadorea</taxon>
        <taxon>Rhabditida</taxon>
        <taxon>Tylenchina</taxon>
        <taxon>Tylenchomorpha</taxon>
        <taxon>Tylenchoidea</taxon>
        <taxon>Meloidogynidae</taxon>
        <taxon>Meloidogyninae</taxon>
        <taxon>Meloidogyne</taxon>
        <taxon>Meloidogyne incognita group</taxon>
    </lineage>
</organism>
<evidence type="ECO:0000313" key="3">
    <source>
        <dbReference type="WBParaSite" id="Minc3s09713g43470"/>
    </source>
</evidence>
<dbReference type="AlphaFoldDB" id="A0A914NZP4"/>
<protein>
    <submittedName>
        <fullName evidence="2 3">DDE-1 domain-containing protein</fullName>
    </submittedName>
</protein>
<sequence>MDGAPSMMTYLSWVADAWDSLPEEDIKKSFKNCGITNDINGLEDDQIHCFKTQIPSGLETLRRAAETESLNDVTNLFDEIDLLQDEENGFLSDNSIEF</sequence>
<evidence type="ECO:0000313" key="2">
    <source>
        <dbReference type="WBParaSite" id="Minc3s00160g06398"/>
    </source>
</evidence>
<reference evidence="2 3" key="1">
    <citation type="submission" date="2022-11" db="UniProtKB">
        <authorList>
            <consortium name="WormBaseParasite"/>
        </authorList>
    </citation>
    <scope>IDENTIFICATION</scope>
</reference>
<dbReference type="Proteomes" id="UP000887563">
    <property type="component" value="Unplaced"/>
</dbReference>
<accession>A0A914NZP4</accession>
<name>A0A914NZP4_MELIC</name>
<dbReference type="WBParaSite" id="Minc3s00160g06398">
    <property type="protein sequence ID" value="Minc3s00160g06398"/>
    <property type="gene ID" value="Minc3s00160g06398"/>
</dbReference>